<comment type="similarity">
    <text evidence="2 5">Belongs to the carotenoid/retinoid oxidoreductase family.</text>
</comment>
<keyword evidence="3 5" id="KW-0125">Carotenoid biosynthesis</keyword>
<evidence type="ECO:0000256" key="1">
    <source>
        <dbReference type="ARBA" id="ARBA00004829"/>
    </source>
</evidence>
<keyword evidence="8" id="KW-1185">Reference proteome</keyword>
<keyword evidence="4 5" id="KW-0560">Oxidoreductase</keyword>
<dbReference type="Proteomes" id="UP000674217">
    <property type="component" value="Unassembled WGS sequence"/>
</dbReference>
<dbReference type="RefSeq" id="WP_210645766.1">
    <property type="nucleotide sequence ID" value="NZ_JAGFBU010000002.1"/>
</dbReference>
<dbReference type="PANTHER" id="PTHR43734">
    <property type="entry name" value="PHYTOENE DESATURASE"/>
    <property type="match status" value="1"/>
</dbReference>
<dbReference type="InterPro" id="IPR014105">
    <property type="entry name" value="Carotenoid/retinoid_OxRdtase"/>
</dbReference>
<comment type="caution">
    <text evidence="7">The sequence shown here is derived from an EMBL/GenBank/DDBJ whole genome shotgun (WGS) entry which is preliminary data.</text>
</comment>
<sequence>MKQTISIIGSGFSAMAASCYLAKSGHQVTVYEKNSSIGGRARQLKREGFTFDMGPSWYWMPDVFDRFFADFGKKTNDYYELIKLSPAYRVYYGIDDFITIADNLEEIVASFEAIEKGSGTQLKKFMAEAKSNYDIAIKELVYRPGVSPLELITPETAMKVGQFFSNISKDVRKKFKNKRLIQILEFPVLFLGAKPSDTPSFYSFMNYADFGLGTWHPKTGMFDVVRAMESLATELGVQFVTNASIEKIIVTDKIAKAIVVNGETIYSDLILSGADYHHTETLLDQEHRAYSEKYWDSRVFAPSSLLFYVGFNKKIENISHHALFFDVDFYQHAKDIYDEPQWPAEPLFYANFPSVTDKTAAPEGMESGFFLVPLAPGINDTEALREEYFDKIIDRFETLTKQSVKNSIIFKESFCKNDFVSEYNSYKGNAYGMANTLLQTAFLRPKLKSKKVKNLYFTGQLTVPGPGVPPALISGKLVSELINKQFSEQ</sequence>
<dbReference type="InterPro" id="IPR036188">
    <property type="entry name" value="FAD/NAD-bd_sf"/>
</dbReference>
<name>A0ABS5CT21_9FLAO</name>
<dbReference type="Pfam" id="PF01593">
    <property type="entry name" value="Amino_oxidase"/>
    <property type="match status" value="1"/>
</dbReference>
<dbReference type="PROSITE" id="PS51257">
    <property type="entry name" value="PROKAR_LIPOPROTEIN"/>
    <property type="match status" value="1"/>
</dbReference>
<dbReference type="InterPro" id="IPR002937">
    <property type="entry name" value="Amino_oxidase"/>
</dbReference>
<accession>A0ABS5CT21</accession>
<evidence type="ECO:0000313" key="7">
    <source>
        <dbReference type="EMBL" id="MBP4141770.1"/>
    </source>
</evidence>
<dbReference type="NCBIfam" id="TIGR02734">
    <property type="entry name" value="crtI_fam"/>
    <property type="match status" value="1"/>
</dbReference>
<evidence type="ECO:0000256" key="3">
    <source>
        <dbReference type="ARBA" id="ARBA00022746"/>
    </source>
</evidence>
<protein>
    <submittedName>
        <fullName evidence="7">Phytoene desaturase</fullName>
    </submittedName>
</protein>
<evidence type="ECO:0000313" key="8">
    <source>
        <dbReference type="Proteomes" id="UP000674217"/>
    </source>
</evidence>
<comment type="pathway">
    <text evidence="1 5">Carotenoid biosynthesis.</text>
</comment>
<proteinExistence type="inferred from homology"/>
<evidence type="ECO:0000256" key="4">
    <source>
        <dbReference type="ARBA" id="ARBA00023002"/>
    </source>
</evidence>
<gene>
    <name evidence="7" type="primary">crtI</name>
    <name evidence="7" type="ORF">J3S90_08130</name>
</gene>
<evidence type="ECO:0000256" key="5">
    <source>
        <dbReference type="RuleBase" id="RU362075"/>
    </source>
</evidence>
<organism evidence="7 8">
    <name type="scientific">Flavobacterium flabelliforme</name>
    <dbReference type="NCBI Taxonomy" id="2816119"/>
    <lineage>
        <taxon>Bacteria</taxon>
        <taxon>Pseudomonadati</taxon>
        <taxon>Bacteroidota</taxon>
        <taxon>Flavobacteriia</taxon>
        <taxon>Flavobacteriales</taxon>
        <taxon>Flavobacteriaceae</taxon>
        <taxon>Flavobacterium</taxon>
    </lineage>
</organism>
<evidence type="ECO:0000259" key="6">
    <source>
        <dbReference type="Pfam" id="PF01593"/>
    </source>
</evidence>
<dbReference type="PANTHER" id="PTHR43734:SF1">
    <property type="entry name" value="PHYTOENE DESATURASE"/>
    <property type="match status" value="1"/>
</dbReference>
<dbReference type="SUPFAM" id="SSF51905">
    <property type="entry name" value="FAD/NAD(P)-binding domain"/>
    <property type="match status" value="1"/>
</dbReference>
<reference evidence="7 8" key="1">
    <citation type="submission" date="2021-03" db="EMBL/GenBank/DDBJ databases">
        <title>Flavobacterium Flabelliformis Sp. Nov. And Flavobacterium Geliluteum Sp. Nov., Two Novel Multidrug Resistant Psychrophilic Species Isolated From Antarctica.</title>
        <authorList>
            <person name="Kralova S."/>
            <person name="Busse H.J."/>
            <person name="Bezdicek M."/>
            <person name="Nykrynova M."/>
            <person name="Kroupova E."/>
            <person name="Krsek D."/>
            <person name="Sedlacek I."/>
        </authorList>
    </citation>
    <scope>NUCLEOTIDE SEQUENCE [LARGE SCALE GENOMIC DNA]</scope>
    <source>
        <strain evidence="7 8">P4023</strain>
    </source>
</reference>
<evidence type="ECO:0000256" key="2">
    <source>
        <dbReference type="ARBA" id="ARBA00006046"/>
    </source>
</evidence>
<dbReference type="Gene3D" id="3.50.50.60">
    <property type="entry name" value="FAD/NAD(P)-binding domain"/>
    <property type="match status" value="2"/>
</dbReference>
<dbReference type="EMBL" id="JAGFBU010000002">
    <property type="protein sequence ID" value="MBP4141770.1"/>
    <property type="molecule type" value="Genomic_DNA"/>
</dbReference>
<feature type="domain" description="Amine oxidase" evidence="6">
    <location>
        <begin position="16"/>
        <end position="482"/>
    </location>
</feature>